<name>A0A7W1WTY6_9BACL</name>
<keyword evidence="1" id="KW-0812">Transmembrane</keyword>
<keyword evidence="1" id="KW-0472">Membrane</keyword>
<evidence type="ECO:0000256" key="1">
    <source>
        <dbReference type="SAM" id="Phobius"/>
    </source>
</evidence>
<dbReference type="EMBL" id="JACEIQ010000022">
    <property type="protein sequence ID" value="MBA4496011.1"/>
    <property type="molecule type" value="Genomic_DNA"/>
</dbReference>
<comment type="caution">
    <text evidence="2">The sequence shown here is derived from an EMBL/GenBank/DDBJ whole genome shotgun (WGS) entry which is preliminary data.</text>
</comment>
<keyword evidence="3" id="KW-1185">Reference proteome</keyword>
<evidence type="ECO:0000313" key="3">
    <source>
        <dbReference type="Proteomes" id="UP000535491"/>
    </source>
</evidence>
<dbReference type="RefSeq" id="WP_181754045.1">
    <property type="nucleotide sequence ID" value="NZ_JACEIQ010000022.1"/>
</dbReference>
<dbReference type="Proteomes" id="UP000535491">
    <property type="component" value="Unassembled WGS sequence"/>
</dbReference>
<sequence length="143" mass="16847">MENQPIIEEKTSYGVLLYRKNRALRLLEYALFLLGFAFLLWQFEFRSVSMIAGIILLGIAVMLLAPAVYLAFAHPRYTLYKDKLVIQLGQKEESIPITEVEKDFDLRYFFLIKKKRTPLLVSDRFIDELNVRLEVIKRGWESK</sequence>
<proteinExistence type="predicted"/>
<feature type="transmembrane region" description="Helical" evidence="1">
    <location>
        <begin position="26"/>
        <end position="43"/>
    </location>
</feature>
<feature type="transmembrane region" description="Helical" evidence="1">
    <location>
        <begin position="49"/>
        <end position="72"/>
    </location>
</feature>
<accession>A0A7W1WTY6</accession>
<protein>
    <submittedName>
        <fullName evidence="2">Uncharacterized protein</fullName>
    </submittedName>
</protein>
<evidence type="ECO:0000313" key="2">
    <source>
        <dbReference type="EMBL" id="MBA4496011.1"/>
    </source>
</evidence>
<organism evidence="2 3">
    <name type="scientific">Paenactinomyces guangxiensis</name>
    <dbReference type="NCBI Taxonomy" id="1490290"/>
    <lineage>
        <taxon>Bacteria</taxon>
        <taxon>Bacillati</taxon>
        <taxon>Bacillota</taxon>
        <taxon>Bacilli</taxon>
        <taxon>Bacillales</taxon>
        <taxon>Thermoactinomycetaceae</taxon>
        <taxon>Paenactinomyces</taxon>
    </lineage>
</organism>
<keyword evidence="1" id="KW-1133">Transmembrane helix</keyword>
<reference evidence="2 3" key="1">
    <citation type="submission" date="2020-07" db="EMBL/GenBank/DDBJ databases">
        <authorList>
            <person name="Feng H."/>
        </authorList>
    </citation>
    <scope>NUCLEOTIDE SEQUENCE [LARGE SCALE GENOMIC DNA]</scope>
    <source>
        <strain evidence="3">s-10</strain>
    </source>
</reference>
<dbReference type="AlphaFoldDB" id="A0A7W1WTY6"/>
<gene>
    <name evidence="2" type="ORF">H1191_17140</name>
</gene>